<comment type="subcellular location">
    <subcellularLocation>
        <location evidence="1">Nucleus</location>
    </subcellularLocation>
</comment>
<feature type="domain" description="C2H2-type" evidence="10">
    <location>
        <begin position="374"/>
        <end position="402"/>
    </location>
</feature>
<comment type="caution">
    <text evidence="11">The sequence shown here is derived from an EMBL/GenBank/DDBJ whole genome shotgun (WGS) entry which is preliminary data.</text>
</comment>
<evidence type="ECO:0000256" key="1">
    <source>
        <dbReference type="ARBA" id="ARBA00004123"/>
    </source>
</evidence>
<evidence type="ECO:0000313" key="11">
    <source>
        <dbReference type="EMBL" id="CAH2218199.1"/>
    </source>
</evidence>
<gene>
    <name evidence="11" type="primary">jg12280</name>
    <name evidence="11" type="ORF">PAEG_LOCUS6046</name>
</gene>
<evidence type="ECO:0000256" key="6">
    <source>
        <dbReference type="ARBA" id="ARBA00023125"/>
    </source>
</evidence>
<evidence type="ECO:0000256" key="4">
    <source>
        <dbReference type="ARBA" id="ARBA00022771"/>
    </source>
</evidence>
<dbReference type="PANTHER" id="PTHR16515:SF49">
    <property type="entry name" value="GASTRULA ZINC FINGER PROTEIN XLCGF49.1-LIKE-RELATED"/>
    <property type="match status" value="1"/>
</dbReference>
<dbReference type="SUPFAM" id="SSF57667">
    <property type="entry name" value="beta-beta-alpha zinc fingers"/>
    <property type="match status" value="1"/>
</dbReference>
<dbReference type="AlphaFoldDB" id="A0A8S4QSD8"/>
<dbReference type="Gene3D" id="3.30.160.60">
    <property type="entry name" value="Classic Zinc Finger"/>
    <property type="match status" value="1"/>
</dbReference>
<accession>A0A8S4QSD8</accession>
<dbReference type="InterPro" id="IPR050331">
    <property type="entry name" value="Zinc_finger"/>
</dbReference>
<keyword evidence="7" id="KW-0539">Nucleus</keyword>
<keyword evidence="4 8" id="KW-0863">Zinc-finger</keyword>
<proteinExistence type="predicted"/>
<feature type="compositionally biased region" description="Basic residues" evidence="9">
    <location>
        <begin position="266"/>
        <end position="286"/>
    </location>
</feature>
<keyword evidence="3" id="KW-0677">Repeat</keyword>
<dbReference type="EMBL" id="CAKXAJ010019211">
    <property type="protein sequence ID" value="CAH2218199.1"/>
    <property type="molecule type" value="Genomic_DNA"/>
</dbReference>
<dbReference type="Proteomes" id="UP000838756">
    <property type="component" value="Unassembled WGS sequence"/>
</dbReference>
<dbReference type="InterPro" id="IPR013087">
    <property type="entry name" value="Znf_C2H2_type"/>
</dbReference>
<dbReference type="PROSITE" id="PS50157">
    <property type="entry name" value="ZINC_FINGER_C2H2_2"/>
    <property type="match status" value="2"/>
</dbReference>
<sequence length="465" mass="52909">MDQFFNKKQTILLNVLVKILFARLVGFNVSGLRHGIVGGKMSGEAASVDKDAVDEWITQKWPTLCEGYSPLVFETDPKATVSPPIGSTAIKSEYGSPRYIIVEGTAGGERGELEEVVIKEEVTEEEEKQCRLCLSFGRRMQELGDLAHFYRKLVFENLYQNSTIPRFMFEMLACWECIAELRRVRRFQQRVRRANEAFESNQNLSCDSLSNLSVVATAKVASGSATDQPTSIEDCAQIIKEETCVVNFQKTALADPLAFNKESVNPKKKVRMNQKDPRKRNIRKSSKNSAQVKKTAVKRPVTEKKKPQSKPKRARIEDNAAEKPEEPSTSTEERVSSVIIDSDTIFGKVKIEFEELQNILEERRKKETFVNMKYKCDSCVLGFSNENRLQEHNTNFHNEEAGSCPCDVCDRRFSDEIQLAAHYRTHFVKFVCKLCNFECFTKTGRAMHFKRHQGVLEGIDANSLL</sequence>
<dbReference type="SMART" id="SM00355">
    <property type="entry name" value="ZnF_C2H2"/>
    <property type="match status" value="3"/>
</dbReference>
<organism evidence="11 12">
    <name type="scientific">Pararge aegeria aegeria</name>
    <dbReference type="NCBI Taxonomy" id="348720"/>
    <lineage>
        <taxon>Eukaryota</taxon>
        <taxon>Metazoa</taxon>
        <taxon>Ecdysozoa</taxon>
        <taxon>Arthropoda</taxon>
        <taxon>Hexapoda</taxon>
        <taxon>Insecta</taxon>
        <taxon>Pterygota</taxon>
        <taxon>Neoptera</taxon>
        <taxon>Endopterygota</taxon>
        <taxon>Lepidoptera</taxon>
        <taxon>Glossata</taxon>
        <taxon>Ditrysia</taxon>
        <taxon>Papilionoidea</taxon>
        <taxon>Nymphalidae</taxon>
        <taxon>Satyrinae</taxon>
        <taxon>Satyrini</taxon>
        <taxon>Parargina</taxon>
        <taxon>Pararge</taxon>
    </lineage>
</organism>
<dbReference type="GO" id="GO:0010468">
    <property type="term" value="P:regulation of gene expression"/>
    <property type="evidence" value="ECO:0007669"/>
    <property type="project" value="TreeGrafter"/>
</dbReference>
<keyword evidence="5" id="KW-0862">Zinc</keyword>
<keyword evidence="2" id="KW-0479">Metal-binding</keyword>
<name>A0A8S4QSD8_9NEOP</name>
<dbReference type="GO" id="GO:0008270">
    <property type="term" value="F:zinc ion binding"/>
    <property type="evidence" value="ECO:0007669"/>
    <property type="project" value="UniProtKB-KW"/>
</dbReference>
<evidence type="ECO:0000256" key="5">
    <source>
        <dbReference type="ARBA" id="ARBA00022833"/>
    </source>
</evidence>
<feature type="compositionally biased region" description="Basic and acidic residues" evidence="9">
    <location>
        <begin position="314"/>
        <end position="335"/>
    </location>
</feature>
<reference evidence="11" key="1">
    <citation type="submission" date="2022-03" db="EMBL/GenBank/DDBJ databases">
        <authorList>
            <person name="Lindestad O."/>
        </authorList>
    </citation>
    <scope>NUCLEOTIDE SEQUENCE</scope>
</reference>
<dbReference type="PANTHER" id="PTHR16515">
    <property type="entry name" value="PR DOMAIN ZINC FINGER PROTEIN"/>
    <property type="match status" value="1"/>
</dbReference>
<dbReference type="PROSITE" id="PS00028">
    <property type="entry name" value="ZINC_FINGER_C2H2_1"/>
    <property type="match status" value="2"/>
</dbReference>
<evidence type="ECO:0000256" key="2">
    <source>
        <dbReference type="ARBA" id="ARBA00022723"/>
    </source>
</evidence>
<dbReference type="GO" id="GO:0005634">
    <property type="term" value="C:nucleus"/>
    <property type="evidence" value="ECO:0007669"/>
    <property type="project" value="UniProtKB-SubCell"/>
</dbReference>
<feature type="domain" description="C2H2-type" evidence="10">
    <location>
        <begin position="404"/>
        <end position="426"/>
    </location>
</feature>
<evidence type="ECO:0000256" key="3">
    <source>
        <dbReference type="ARBA" id="ARBA00022737"/>
    </source>
</evidence>
<dbReference type="OrthoDB" id="3437960at2759"/>
<evidence type="ECO:0000256" key="9">
    <source>
        <dbReference type="SAM" id="MobiDB-lite"/>
    </source>
</evidence>
<keyword evidence="6" id="KW-0238">DNA-binding</keyword>
<evidence type="ECO:0000313" key="12">
    <source>
        <dbReference type="Proteomes" id="UP000838756"/>
    </source>
</evidence>
<dbReference type="SMART" id="SM00868">
    <property type="entry name" value="zf-AD"/>
    <property type="match status" value="1"/>
</dbReference>
<dbReference type="InterPro" id="IPR036236">
    <property type="entry name" value="Znf_C2H2_sf"/>
</dbReference>
<keyword evidence="12" id="KW-1185">Reference proteome</keyword>
<feature type="non-terminal residue" evidence="11">
    <location>
        <position position="1"/>
    </location>
</feature>
<protein>
    <submittedName>
        <fullName evidence="11">Jg12280 protein</fullName>
    </submittedName>
</protein>
<feature type="region of interest" description="Disordered" evidence="9">
    <location>
        <begin position="264"/>
        <end position="335"/>
    </location>
</feature>
<evidence type="ECO:0000259" key="10">
    <source>
        <dbReference type="PROSITE" id="PS50157"/>
    </source>
</evidence>
<dbReference type="InterPro" id="IPR012934">
    <property type="entry name" value="Znf_AD"/>
</dbReference>
<evidence type="ECO:0000256" key="8">
    <source>
        <dbReference type="PROSITE-ProRule" id="PRU00042"/>
    </source>
</evidence>
<evidence type="ECO:0000256" key="7">
    <source>
        <dbReference type="ARBA" id="ARBA00023242"/>
    </source>
</evidence>
<dbReference type="GO" id="GO:0003677">
    <property type="term" value="F:DNA binding"/>
    <property type="evidence" value="ECO:0007669"/>
    <property type="project" value="UniProtKB-KW"/>
</dbReference>